<feature type="region of interest" description="Disordered" evidence="9">
    <location>
        <begin position="1"/>
        <end position="40"/>
    </location>
</feature>
<feature type="compositionally biased region" description="Basic and acidic residues" evidence="9">
    <location>
        <begin position="1"/>
        <end position="11"/>
    </location>
</feature>
<dbReference type="GO" id="GO:0006357">
    <property type="term" value="P:regulation of transcription by RNA polymerase II"/>
    <property type="evidence" value="ECO:0007669"/>
    <property type="project" value="TreeGrafter"/>
</dbReference>
<protein>
    <recommendedName>
        <fullName evidence="10">HSF-type DNA-binding domain-containing protein</fullName>
    </recommendedName>
</protein>
<dbReference type="GO" id="GO:0000978">
    <property type="term" value="F:RNA polymerase II cis-regulatory region sequence-specific DNA binding"/>
    <property type="evidence" value="ECO:0007669"/>
    <property type="project" value="TreeGrafter"/>
</dbReference>
<dbReference type="InterPro" id="IPR036390">
    <property type="entry name" value="WH_DNA-bd_sf"/>
</dbReference>
<dbReference type="PANTHER" id="PTHR10015:SF322">
    <property type="entry name" value="HEAT STRESS TRANSCRIPTION FACTOR A-7A"/>
    <property type="match status" value="1"/>
</dbReference>
<dbReference type="GO" id="GO:0034605">
    <property type="term" value="P:cellular response to heat"/>
    <property type="evidence" value="ECO:0007669"/>
    <property type="project" value="TreeGrafter"/>
</dbReference>
<feature type="compositionally biased region" description="Gly residues" evidence="9">
    <location>
        <begin position="12"/>
        <end position="25"/>
    </location>
</feature>
<feature type="domain" description="HSF-type DNA-binding" evidence="10">
    <location>
        <begin position="83"/>
        <end position="107"/>
    </location>
</feature>
<name>A0A7N0SYD1_KALFE</name>
<dbReference type="Proteomes" id="UP000594263">
    <property type="component" value="Unplaced"/>
</dbReference>
<evidence type="ECO:0000256" key="8">
    <source>
        <dbReference type="RuleBase" id="RU004020"/>
    </source>
</evidence>
<evidence type="ECO:0000256" key="3">
    <source>
        <dbReference type="ARBA" id="ARBA00023015"/>
    </source>
</evidence>
<dbReference type="EnsemblPlants" id="Kaladp0012s0036.1.v1.1">
    <property type="protein sequence ID" value="Kaladp0012s0036.1.v1.1"/>
    <property type="gene ID" value="Kaladp0012s0036.v1.1"/>
</dbReference>
<dbReference type="InterPro" id="IPR000232">
    <property type="entry name" value="HSF_DNA-bd"/>
</dbReference>
<dbReference type="PRINTS" id="PR00056">
    <property type="entry name" value="HSFDOMAIN"/>
</dbReference>
<dbReference type="Gramene" id="Kaladp0012s0036.2.v1.1">
    <property type="protein sequence ID" value="Kaladp0012s0036.2.v1.1"/>
    <property type="gene ID" value="Kaladp0012s0036.v1.1"/>
</dbReference>
<dbReference type="SUPFAM" id="SSF46785">
    <property type="entry name" value="Winged helix' DNA-binding domain"/>
    <property type="match status" value="1"/>
</dbReference>
<keyword evidence="2" id="KW-0597">Phosphoprotein</keyword>
<evidence type="ECO:0000256" key="7">
    <source>
        <dbReference type="ARBA" id="ARBA00023242"/>
    </source>
</evidence>
<keyword evidence="3" id="KW-0805">Transcription regulation</keyword>
<evidence type="ECO:0000256" key="6">
    <source>
        <dbReference type="ARBA" id="ARBA00023163"/>
    </source>
</evidence>
<comment type="similarity">
    <text evidence="8">Belongs to the HSF family.</text>
</comment>
<evidence type="ECO:0000313" key="12">
    <source>
        <dbReference type="Proteomes" id="UP000594263"/>
    </source>
</evidence>
<keyword evidence="7" id="KW-0539">Nucleus</keyword>
<evidence type="ECO:0000256" key="4">
    <source>
        <dbReference type="ARBA" id="ARBA00023016"/>
    </source>
</evidence>
<dbReference type="InterPro" id="IPR036388">
    <property type="entry name" value="WH-like_DNA-bd_sf"/>
</dbReference>
<dbReference type="OMA" id="IDQGPSG"/>
<dbReference type="GO" id="GO:0003700">
    <property type="term" value="F:DNA-binding transcription factor activity"/>
    <property type="evidence" value="ECO:0007669"/>
    <property type="project" value="InterPro"/>
</dbReference>
<dbReference type="EnsemblPlants" id="Kaladp0012s0036.2.v1.1">
    <property type="protein sequence ID" value="Kaladp0012s0036.2.v1.1"/>
    <property type="gene ID" value="Kaladp0012s0036.v1.1"/>
</dbReference>
<dbReference type="GO" id="GO:0005634">
    <property type="term" value="C:nucleus"/>
    <property type="evidence" value="ECO:0007669"/>
    <property type="project" value="UniProtKB-SubCell"/>
</dbReference>
<evidence type="ECO:0000256" key="1">
    <source>
        <dbReference type="ARBA" id="ARBA00004123"/>
    </source>
</evidence>
<dbReference type="PANTHER" id="PTHR10015">
    <property type="entry name" value="HEAT SHOCK TRANSCRIPTION FACTOR"/>
    <property type="match status" value="1"/>
</dbReference>
<dbReference type="Pfam" id="PF00447">
    <property type="entry name" value="HSF_DNA-bind"/>
    <property type="match status" value="1"/>
</dbReference>
<dbReference type="AlphaFoldDB" id="A0A7N0SYD1"/>
<keyword evidence="4" id="KW-0346">Stress response</keyword>
<reference evidence="11" key="1">
    <citation type="submission" date="2021-01" db="UniProtKB">
        <authorList>
            <consortium name="EnsemblPlants"/>
        </authorList>
    </citation>
    <scope>IDENTIFICATION</scope>
</reference>
<evidence type="ECO:0000259" key="10">
    <source>
        <dbReference type="PROSITE" id="PS00434"/>
    </source>
</evidence>
<evidence type="ECO:0000256" key="2">
    <source>
        <dbReference type="ARBA" id="ARBA00022553"/>
    </source>
</evidence>
<evidence type="ECO:0000256" key="9">
    <source>
        <dbReference type="SAM" id="MobiDB-lite"/>
    </source>
</evidence>
<dbReference type="FunFam" id="1.10.10.10:FF:000057">
    <property type="entry name" value="Heat shock transcription factor 1"/>
    <property type="match status" value="1"/>
</dbReference>
<dbReference type="Gene3D" id="1.10.10.10">
    <property type="entry name" value="Winged helix-like DNA-binding domain superfamily/Winged helix DNA-binding domain"/>
    <property type="match status" value="1"/>
</dbReference>
<evidence type="ECO:0000313" key="11">
    <source>
        <dbReference type="EnsemblPlants" id="Kaladp0012s0036.1.v1.1"/>
    </source>
</evidence>
<dbReference type="PROSITE" id="PS00434">
    <property type="entry name" value="HSF_DOMAIN"/>
    <property type="match status" value="1"/>
</dbReference>
<sequence>MDPLRAVKEEYTGGGASSSGYGGGEALTAPQPMAGLHDAGPPPFVTKTFDMVDDPSTTRIVSWSRGGQSFVVWDPHAFSTTVLPKYFKHNNFSSFVRQLNTYGFRKIDPDRWEFANEGFLMGQRHLLKYIRRRKVSGQPTPASQQDVVPCVEVGQYGTDGEVDRLRRDKQILMLELVKLRQQQQNTRTYLQAMEQRIRGTEQKQQRMMAFLARAMQNPAFIHQLVQQKEKRKELEAAVSKKRRWSIDQGCSQDVEGWNLSLIKAEPEEFQEFGFEVSELEALALEMQGYGRAGKARLEVIERRESMDKELDEEFWEELLTGRLEGELDLDVPDTKDFGEDEDFAGNFWARTCGSSNICFQIGES</sequence>
<organism evidence="11 12">
    <name type="scientific">Kalanchoe fedtschenkoi</name>
    <name type="common">Lavender scallops</name>
    <name type="synonym">South American air plant</name>
    <dbReference type="NCBI Taxonomy" id="63787"/>
    <lineage>
        <taxon>Eukaryota</taxon>
        <taxon>Viridiplantae</taxon>
        <taxon>Streptophyta</taxon>
        <taxon>Embryophyta</taxon>
        <taxon>Tracheophyta</taxon>
        <taxon>Spermatophyta</taxon>
        <taxon>Magnoliopsida</taxon>
        <taxon>eudicotyledons</taxon>
        <taxon>Gunneridae</taxon>
        <taxon>Pentapetalae</taxon>
        <taxon>Saxifragales</taxon>
        <taxon>Crassulaceae</taxon>
        <taxon>Kalanchoe</taxon>
    </lineage>
</organism>
<evidence type="ECO:0000256" key="5">
    <source>
        <dbReference type="ARBA" id="ARBA00023125"/>
    </source>
</evidence>
<dbReference type="Gramene" id="Kaladp0012s0036.1.v1.1">
    <property type="protein sequence ID" value="Kaladp0012s0036.1.v1.1"/>
    <property type="gene ID" value="Kaladp0012s0036.v1.1"/>
</dbReference>
<comment type="subcellular location">
    <subcellularLocation>
        <location evidence="1">Nucleus</location>
    </subcellularLocation>
</comment>
<dbReference type="SMART" id="SM00415">
    <property type="entry name" value="HSF"/>
    <property type="match status" value="1"/>
</dbReference>
<proteinExistence type="inferred from homology"/>
<keyword evidence="12" id="KW-1185">Reference proteome</keyword>
<accession>A0A7N0SYD1</accession>
<keyword evidence="5" id="KW-0238">DNA-binding</keyword>
<keyword evidence="6" id="KW-0804">Transcription</keyword>